<keyword evidence="7 9" id="KW-0472">Membrane</keyword>
<evidence type="ECO:0000256" key="8">
    <source>
        <dbReference type="ARBA" id="ARBA00039381"/>
    </source>
</evidence>
<evidence type="ECO:0000313" key="10">
    <source>
        <dbReference type="EMBL" id="GGG16805.1"/>
    </source>
</evidence>
<dbReference type="EMBL" id="BMGR01000013">
    <property type="protein sequence ID" value="GGG16805.1"/>
    <property type="molecule type" value="Genomic_DNA"/>
</dbReference>
<keyword evidence="4" id="KW-0997">Cell inner membrane</keyword>
<dbReference type="RefSeq" id="WP_188532565.1">
    <property type="nucleotide sequence ID" value="NZ_BMGR01000013.1"/>
</dbReference>
<dbReference type="PANTHER" id="PTHR32196">
    <property type="entry name" value="ABC TRANSPORTER PERMEASE PROTEIN YPHD-RELATED-RELATED"/>
    <property type="match status" value="1"/>
</dbReference>
<keyword evidence="3" id="KW-1003">Cell membrane</keyword>
<proteinExistence type="predicted"/>
<feature type="transmembrane region" description="Helical" evidence="9">
    <location>
        <begin position="71"/>
        <end position="88"/>
    </location>
</feature>
<evidence type="ECO:0000256" key="7">
    <source>
        <dbReference type="ARBA" id="ARBA00023136"/>
    </source>
</evidence>
<comment type="subcellular location">
    <subcellularLocation>
        <location evidence="1">Cell membrane</location>
        <topology evidence="1">Multi-pass membrane protein</topology>
    </subcellularLocation>
</comment>
<keyword evidence="6 9" id="KW-1133">Transmembrane helix</keyword>
<evidence type="ECO:0000256" key="3">
    <source>
        <dbReference type="ARBA" id="ARBA00022475"/>
    </source>
</evidence>
<feature type="transmembrane region" description="Helical" evidence="9">
    <location>
        <begin position="293"/>
        <end position="313"/>
    </location>
</feature>
<feature type="transmembrane region" description="Helical" evidence="9">
    <location>
        <begin position="204"/>
        <end position="230"/>
    </location>
</feature>
<reference evidence="10" key="1">
    <citation type="journal article" date="2014" name="Int. J. Syst. Evol. Microbiol.">
        <title>Complete genome sequence of Corynebacterium casei LMG S-19264T (=DSM 44701T), isolated from a smear-ripened cheese.</title>
        <authorList>
            <consortium name="US DOE Joint Genome Institute (JGI-PGF)"/>
            <person name="Walter F."/>
            <person name="Albersmeier A."/>
            <person name="Kalinowski J."/>
            <person name="Ruckert C."/>
        </authorList>
    </citation>
    <scope>NUCLEOTIDE SEQUENCE</scope>
    <source>
        <strain evidence="10">CGMCC 1.12987</strain>
    </source>
</reference>
<dbReference type="AlphaFoldDB" id="A0A917LES5"/>
<evidence type="ECO:0000256" key="2">
    <source>
        <dbReference type="ARBA" id="ARBA00022448"/>
    </source>
</evidence>
<feature type="transmembrane region" description="Helical" evidence="9">
    <location>
        <begin position="94"/>
        <end position="117"/>
    </location>
</feature>
<feature type="transmembrane region" description="Helical" evidence="9">
    <location>
        <begin position="20"/>
        <end position="39"/>
    </location>
</feature>
<dbReference type="PANTHER" id="PTHR32196:SF71">
    <property type="entry name" value="AUTOINDUCER 2 IMPORT SYSTEM PERMEASE PROTEIN LSRD"/>
    <property type="match status" value="1"/>
</dbReference>
<name>A0A917LES5_9BACL</name>
<dbReference type="GO" id="GO:0022857">
    <property type="term" value="F:transmembrane transporter activity"/>
    <property type="evidence" value="ECO:0007669"/>
    <property type="project" value="InterPro"/>
</dbReference>
<evidence type="ECO:0000256" key="9">
    <source>
        <dbReference type="SAM" id="Phobius"/>
    </source>
</evidence>
<keyword evidence="11" id="KW-1185">Reference proteome</keyword>
<reference evidence="10" key="2">
    <citation type="submission" date="2020-09" db="EMBL/GenBank/DDBJ databases">
        <authorList>
            <person name="Sun Q."/>
            <person name="Zhou Y."/>
        </authorList>
    </citation>
    <scope>NUCLEOTIDE SEQUENCE</scope>
    <source>
        <strain evidence="10">CGMCC 1.12987</strain>
    </source>
</reference>
<accession>A0A917LES5</accession>
<evidence type="ECO:0000256" key="1">
    <source>
        <dbReference type="ARBA" id="ARBA00004651"/>
    </source>
</evidence>
<feature type="transmembrane region" description="Helical" evidence="9">
    <location>
        <begin position="268"/>
        <end position="287"/>
    </location>
</feature>
<protein>
    <recommendedName>
        <fullName evidence="8">Autoinducer 2 import system permease protein LsrD</fullName>
    </recommendedName>
</protein>
<dbReference type="InterPro" id="IPR001851">
    <property type="entry name" value="ABC_transp_permease"/>
</dbReference>
<dbReference type="CDD" id="cd06579">
    <property type="entry name" value="TM_PBP1_transp_AraH_like"/>
    <property type="match status" value="1"/>
</dbReference>
<feature type="transmembrane region" description="Helical" evidence="9">
    <location>
        <begin position="162"/>
        <end position="183"/>
    </location>
</feature>
<gene>
    <name evidence="10" type="ORF">GCM10010916_37060</name>
</gene>
<feature type="transmembrane region" description="Helical" evidence="9">
    <location>
        <begin position="242"/>
        <end position="261"/>
    </location>
</feature>
<evidence type="ECO:0000256" key="6">
    <source>
        <dbReference type="ARBA" id="ARBA00022989"/>
    </source>
</evidence>
<feature type="transmembrane region" description="Helical" evidence="9">
    <location>
        <begin position="124"/>
        <end position="142"/>
    </location>
</feature>
<organism evidence="10 11">
    <name type="scientific">Paenibacillus abyssi</name>
    <dbReference type="NCBI Taxonomy" id="1340531"/>
    <lineage>
        <taxon>Bacteria</taxon>
        <taxon>Bacillati</taxon>
        <taxon>Bacillota</taxon>
        <taxon>Bacilli</taxon>
        <taxon>Bacillales</taxon>
        <taxon>Paenibacillaceae</taxon>
        <taxon>Paenibacillus</taxon>
    </lineage>
</organism>
<dbReference type="GO" id="GO:0005886">
    <property type="term" value="C:plasma membrane"/>
    <property type="evidence" value="ECO:0007669"/>
    <property type="project" value="UniProtKB-SubCell"/>
</dbReference>
<feature type="transmembrane region" description="Helical" evidence="9">
    <location>
        <begin position="45"/>
        <end position="64"/>
    </location>
</feature>
<comment type="caution">
    <text evidence="10">The sequence shown here is derived from an EMBL/GenBank/DDBJ whole genome shotgun (WGS) entry which is preliminary data.</text>
</comment>
<evidence type="ECO:0000256" key="4">
    <source>
        <dbReference type="ARBA" id="ARBA00022519"/>
    </source>
</evidence>
<dbReference type="Pfam" id="PF02653">
    <property type="entry name" value="BPD_transp_2"/>
    <property type="match status" value="1"/>
</dbReference>
<evidence type="ECO:0000256" key="5">
    <source>
        <dbReference type="ARBA" id="ARBA00022692"/>
    </source>
</evidence>
<evidence type="ECO:0000313" key="11">
    <source>
        <dbReference type="Proteomes" id="UP000644756"/>
    </source>
</evidence>
<dbReference type="Proteomes" id="UP000644756">
    <property type="component" value="Unassembled WGS sequence"/>
</dbReference>
<keyword evidence="5 9" id="KW-0812">Transmembrane</keyword>
<sequence length="323" mass="34516">MEALTRYFGDSRKWKDGMIYIAIVAIVLIFSLLVPNFFSPENWRAILTSMVLVTVLAIGITFVLTAGEIDISLGAVLSVTPTIFAVLLGKGMPFFLALVIGLAATLLLGFLNGFVTIKLGVPSFITTLGTMGIGMGLSRIVANNTPVVVRDDTVQLLFGGELLGMPKIVVWMFVLIVLSYILLHKTRYGRNLHNVGDNREAAHLYGIHVTGTVIIAFVIASFFAFFAGMLEVARSFYASPGIGEPLMLNAIVASVIGGTALTGGKGSIIGAFVGALFLTIISNALFSLGLPPWISNIIIGSVIILILTTSGLMDKRKHELGRI</sequence>
<keyword evidence="2" id="KW-0813">Transport</keyword>